<proteinExistence type="predicted"/>
<dbReference type="InterPro" id="IPR036291">
    <property type="entry name" value="NAD(P)-bd_dom_sf"/>
</dbReference>
<feature type="domain" description="Putative oxidoreductase/dehydrogenase Rossmann-like" evidence="1">
    <location>
        <begin position="5"/>
        <end position="105"/>
    </location>
</feature>
<name>A0A6J7RVZ9_9ZZZZ</name>
<dbReference type="Pfam" id="PF10728">
    <property type="entry name" value="DUF2520"/>
    <property type="match status" value="1"/>
</dbReference>
<dbReference type="EMBL" id="CAEZXS010000242">
    <property type="protein sequence ID" value="CAB4713658.1"/>
    <property type="molecule type" value="Genomic_DNA"/>
</dbReference>
<dbReference type="InterPro" id="IPR019665">
    <property type="entry name" value="OxRdtase/DH_put_Rossmann_dom"/>
</dbReference>
<dbReference type="EMBL" id="CAFBPW010000079">
    <property type="protein sequence ID" value="CAB5033021.1"/>
    <property type="molecule type" value="Genomic_DNA"/>
</dbReference>
<dbReference type="SUPFAM" id="SSF51735">
    <property type="entry name" value="NAD(P)-binding Rossmann-fold domains"/>
    <property type="match status" value="1"/>
</dbReference>
<organism evidence="6">
    <name type="scientific">freshwater metagenome</name>
    <dbReference type="NCBI Taxonomy" id="449393"/>
    <lineage>
        <taxon>unclassified sequences</taxon>
        <taxon>metagenomes</taxon>
        <taxon>ecological metagenomes</taxon>
    </lineage>
</organism>
<sequence>MTAKRVRIIGAGKAGGSFALALQQAQWTVDLVSHEQFAQSENASTATGVRLVTAEQADLVLICVPDPVVAHVASLMVVDESVVVAHCAGSLGLEVLAPAVRTASIHPLIALATPQTGAQALQGAWFAVSGDPLASSVVAALGGRAMQVADADRVRYHAAAVLASNHLVALLAQVDAIATDLGVPLEAFLDLSRATLDNVSKLGPRAALTGPVSRGDWSTVMRHLQELAPPERHAYFSLALRAAALVDELPSEAEMHQLEQALEAK</sequence>
<dbReference type="Pfam" id="PF10727">
    <property type="entry name" value="Rossmann-like"/>
    <property type="match status" value="1"/>
</dbReference>
<evidence type="ECO:0000313" key="5">
    <source>
        <dbReference type="EMBL" id="CAB5001874.1"/>
    </source>
</evidence>
<reference evidence="6" key="1">
    <citation type="submission" date="2020-05" db="EMBL/GenBank/DDBJ databases">
        <authorList>
            <person name="Chiriac C."/>
            <person name="Salcher M."/>
            <person name="Ghai R."/>
            <person name="Kavagutti S V."/>
        </authorList>
    </citation>
    <scope>NUCLEOTIDE SEQUENCE</scope>
</reference>
<dbReference type="EMBL" id="CAFBOG010000324">
    <property type="protein sequence ID" value="CAB5001874.1"/>
    <property type="molecule type" value="Genomic_DNA"/>
</dbReference>
<accession>A0A6J7RVZ9</accession>
<dbReference type="EMBL" id="CAFAAQ010000044">
    <property type="protein sequence ID" value="CAB4803049.1"/>
    <property type="molecule type" value="Genomic_DNA"/>
</dbReference>
<dbReference type="AlphaFoldDB" id="A0A6J7RVZ9"/>
<evidence type="ECO:0000313" key="3">
    <source>
        <dbReference type="EMBL" id="CAB4713658.1"/>
    </source>
</evidence>
<protein>
    <submittedName>
        <fullName evidence="6">Unannotated protein</fullName>
    </submittedName>
</protein>
<dbReference type="SUPFAM" id="SSF48179">
    <property type="entry name" value="6-phosphogluconate dehydrogenase C-terminal domain-like"/>
    <property type="match status" value="1"/>
</dbReference>
<evidence type="ECO:0000259" key="2">
    <source>
        <dbReference type="Pfam" id="PF10728"/>
    </source>
</evidence>
<feature type="domain" description="DUF2520" evidence="2">
    <location>
        <begin position="132"/>
        <end position="240"/>
    </location>
</feature>
<evidence type="ECO:0000259" key="1">
    <source>
        <dbReference type="Pfam" id="PF10727"/>
    </source>
</evidence>
<evidence type="ECO:0000313" key="4">
    <source>
        <dbReference type="EMBL" id="CAB4803049.1"/>
    </source>
</evidence>
<dbReference type="PANTHER" id="PTHR40459">
    <property type="entry name" value="CONSERVED HYPOTHETICAL ALANINE AND LEUCINE RICH PROTEIN"/>
    <property type="match status" value="1"/>
</dbReference>
<dbReference type="Gene3D" id="3.40.50.720">
    <property type="entry name" value="NAD(P)-binding Rossmann-like Domain"/>
    <property type="match status" value="1"/>
</dbReference>
<evidence type="ECO:0000313" key="6">
    <source>
        <dbReference type="EMBL" id="CAB5033021.1"/>
    </source>
</evidence>
<dbReference type="Gene3D" id="1.10.1040.20">
    <property type="entry name" value="ProC-like, C-terminal domain"/>
    <property type="match status" value="1"/>
</dbReference>
<dbReference type="PANTHER" id="PTHR40459:SF1">
    <property type="entry name" value="CONSERVED HYPOTHETICAL ALANINE AND LEUCINE RICH PROTEIN"/>
    <property type="match status" value="1"/>
</dbReference>
<dbReference type="InterPro" id="IPR037108">
    <property type="entry name" value="TM1727-like_C_sf"/>
</dbReference>
<dbReference type="InterPro" id="IPR018931">
    <property type="entry name" value="DUF2520"/>
</dbReference>
<dbReference type="InterPro" id="IPR008927">
    <property type="entry name" value="6-PGluconate_DH-like_C_sf"/>
</dbReference>
<gene>
    <name evidence="3" type="ORF">UFOPK2582_01558</name>
    <name evidence="4" type="ORF">UFOPK3046_00679</name>
    <name evidence="5" type="ORF">UFOPK3914_02191</name>
    <name evidence="6" type="ORF">UFOPK4173_00836</name>
</gene>